<gene>
    <name evidence="8" type="ORF">BKA05_001370</name>
</gene>
<protein>
    <recommendedName>
        <fullName evidence="7">Cytosine-specific methyltransferase</fullName>
        <ecNumber evidence="7">2.1.1.37</ecNumber>
    </recommendedName>
</protein>
<keyword evidence="1 5" id="KW-0489">Methyltransferase</keyword>
<dbReference type="Gene3D" id="3.90.120.10">
    <property type="entry name" value="DNA Methylase, subunit A, domain 2"/>
    <property type="match status" value="1"/>
</dbReference>
<comment type="caution">
    <text evidence="8">The sequence shown here is derived from an EMBL/GenBank/DDBJ whole genome shotgun (WGS) entry which is preliminary data.</text>
</comment>
<reference evidence="8 9" key="1">
    <citation type="submission" date="2020-07" db="EMBL/GenBank/DDBJ databases">
        <title>Sequencing the genomes of 1000 actinobacteria strains.</title>
        <authorList>
            <person name="Klenk H.-P."/>
        </authorList>
    </citation>
    <scope>NUCLEOTIDE SEQUENCE [LARGE SCALE GENOMIC DNA]</scope>
    <source>
        <strain evidence="8 9">DSM 18248</strain>
    </source>
</reference>
<dbReference type="PANTHER" id="PTHR10629">
    <property type="entry name" value="CYTOSINE-SPECIFIC METHYLTRANSFERASE"/>
    <property type="match status" value="1"/>
</dbReference>
<accession>A0A7Y9YCS8</accession>
<dbReference type="PROSITE" id="PS00094">
    <property type="entry name" value="C5_MTASE_1"/>
    <property type="match status" value="1"/>
</dbReference>
<evidence type="ECO:0000256" key="5">
    <source>
        <dbReference type="PROSITE-ProRule" id="PRU01016"/>
    </source>
</evidence>
<dbReference type="GO" id="GO:0009307">
    <property type="term" value="P:DNA restriction-modification system"/>
    <property type="evidence" value="ECO:0007669"/>
    <property type="project" value="UniProtKB-KW"/>
</dbReference>
<dbReference type="GO" id="GO:0003886">
    <property type="term" value="F:DNA (cytosine-5-)-methyltransferase activity"/>
    <property type="evidence" value="ECO:0007669"/>
    <property type="project" value="UniProtKB-EC"/>
</dbReference>
<evidence type="ECO:0000256" key="4">
    <source>
        <dbReference type="ARBA" id="ARBA00022747"/>
    </source>
</evidence>
<keyword evidence="3 5" id="KW-0949">S-adenosyl-L-methionine</keyword>
<name>A0A7Y9YCS8_9ACTN</name>
<keyword evidence="4" id="KW-0680">Restriction system</keyword>
<evidence type="ECO:0000313" key="8">
    <source>
        <dbReference type="EMBL" id="NYI09855.1"/>
    </source>
</evidence>
<dbReference type="PRINTS" id="PR00105">
    <property type="entry name" value="C5METTRFRASE"/>
</dbReference>
<evidence type="ECO:0000256" key="2">
    <source>
        <dbReference type="ARBA" id="ARBA00022679"/>
    </source>
</evidence>
<dbReference type="RefSeq" id="WP_179530775.1">
    <property type="nucleotide sequence ID" value="NZ_BAAAPP010000004.1"/>
</dbReference>
<comment type="similarity">
    <text evidence="5 6">Belongs to the class I-like SAM-binding methyltransferase superfamily. C5-methyltransferase family.</text>
</comment>
<dbReference type="InterPro" id="IPR018117">
    <property type="entry name" value="C5_DNA_meth_AS"/>
</dbReference>
<dbReference type="Pfam" id="PF00145">
    <property type="entry name" value="DNA_methylase"/>
    <property type="match status" value="1"/>
</dbReference>
<dbReference type="PANTHER" id="PTHR10629:SF52">
    <property type="entry name" value="DNA (CYTOSINE-5)-METHYLTRANSFERASE 1"/>
    <property type="match status" value="1"/>
</dbReference>
<dbReference type="InterPro" id="IPR001525">
    <property type="entry name" value="C5_MeTfrase"/>
</dbReference>
<dbReference type="Gene3D" id="3.40.50.150">
    <property type="entry name" value="Vaccinia Virus protein VP39"/>
    <property type="match status" value="1"/>
</dbReference>
<sequence length="422" mass="46094">MRSVSSSDGTSDVRPVAVDLYSGAGGLSLGLEQAGFNLAAAAEFDPIHALTHRFNFPSTPVIARDLGAASLQETADEIRAAVETHEIDALVGGPPCQGFSVGGVRDETDERNNQLLRFVDLVVELQPKVFCLENVAGLLEPRFESLRKEAIRRLTIDGQFEVSGFGAPVNAADYGVPQTRRRVLVMGSRVSEVPQLGEPLSTRVTVREALEGLPSIARYGRLLKSDEVELAEDDLRRMYAARSLYARRLIGLETDPQDRSWMRAHSDTILTNSLRTVHTSKSVQRFTRTPQGGVEKISRLFRLDPDGQARTLRAGTGSDRGSHTSPRPIHPEKARVITVREAARLHGYPDWFRFHATNWHGHRQVGNSVPPPLAAAAARALLAALGIPVPARPAETLPLGDPEWLRYGRTEAQAFLAAEASS</sequence>
<dbReference type="GO" id="GO:0032259">
    <property type="term" value="P:methylation"/>
    <property type="evidence" value="ECO:0007669"/>
    <property type="project" value="UniProtKB-KW"/>
</dbReference>
<keyword evidence="9" id="KW-1185">Reference proteome</keyword>
<dbReference type="NCBIfam" id="TIGR00675">
    <property type="entry name" value="dcm"/>
    <property type="match status" value="1"/>
</dbReference>
<evidence type="ECO:0000256" key="7">
    <source>
        <dbReference type="RuleBase" id="RU000417"/>
    </source>
</evidence>
<dbReference type="PROSITE" id="PS51679">
    <property type="entry name" value="SAM_MT_C5"/>
    <property type="match status" value="1"/>
</dbReference>
<dbReference type="InterPro" id="IPR029063">
    <property type="entry name" value="SAM-dependent_MTases_sf"/>
</dbReference>
<evidence type="ECO:0000313" key="9">
    <source>
        <dbReference type="Proteomes" id="UP000537326"/>
    </source>
</evidence>
<dbReference type="EMBL" id="JACBZI010000001">
    <property type="protein sequence ID" value="NYI09855.1"/>
    <property type="molecule type" value="Genomic_DNA"/>
</dbReference>
<comment type="catalytic activity">
    <reaction evidence="7">
        <text>a 2'-deoxycytidine in DNA + S-adenosyl-L-methionine = a 5-methyl-2'-deoxycytidine in DNA + S-adenosyl-L-homocysteine + H(+)</text>
        <dbReference type="Rhea" id="RHEA:13681"/>
        <dbReference type="Rhea" id="RHEA-COMP:11369"/>
        <dbReference type="Rhea" id="RHEA-COMP:11370"/>
        <dbReference type="ChEBI" id="CHEBI:15378"/>
        <dbReference type="ChEBI" id="CHEBI:57856"/>
        <dbReference type="ChEBI" id="CHEBI:59789"/>
        <dbReference type="ChEBI" id="CHEBI:85452"/>
        <dbReference type="ChEBI" id="CHEBI:85454"/>
        <dbReference type="EC" id="2.1.1.37"/>
    </reaction>
</comment>
<evidence type="ECO:0000256" key="3">
    <source>
        <dbReference type="ARBA" id="ARBA00022691"/>
    </source>
</evidence>
<evidence type="ECO:0000256" key="6">
    <source>
        <dbReference type="RuleBase" id="RU000416"/>
    </source>
</evidence>
<evidence type="ECO:0000256" key="1">
    <source>
        <dbReference type="ARBA" id="ARBA00022603"/>
    </source>
</evidence>
<dbReference type="SUPFAM" id="SSF53335">
    <property type="entry name" value="S-adenosyl-L-methionine-dependent methyltransferases"/>
    <property type="match status" value="1"/>
</dbReference>
<dbReference type="EC" id="2.1.1.37" evidence="7"/>
<dbReference type="InterPro" id="IPR050390">
    <property type="entry name" value="C5-Methyltransferase"/>
</dbReference>
<dbReference type="Proteomes" id="UP000537326">
    <property type="component" value="Unassembled WGS sequence"/>
</dbReference>
<feature type="active site" evidence="5">
    <location>
        <position position="96"/>
    </location>
</feature>
<proteinExistence type="inferred from homology"/>
<keyword evidence="2 5" id="KW-0808">Transferase</keyword>
<dbReference type="AlphaFoldDB" id="A0A7Y9YCS8"/>
<organism evidence="8 9">
    <name type="scientific">Nocardioides marinus</name>
    <dbReference type="NCBI Taxonomy" id="374514"/>
    <lineage>
        <taxon>Bacteria</taxon>
        <taxon>Bacillati</taxon>
        <taxon>Actinomycetota</taxon>
        <taxon>Actinomycetes</taxon>
        <taxon>Propionibacteriales</taxon>
        <taxon>Nocardioidaceae</taxon>
        <taxon>Nocardioides</taxon>
    </lineage>
</organism>